<evidence type="ECO:0000313" key="5">
    <source>
        <dbReference type="EMBL" id="KAL0850485.1"/>
    </source>
</evidence>
<name>A0ABD0TMB2_LOXSC</name>
<dbReference type="SMART" id="SM00235">
    <property type="entry name" value="ZnMc"/>
    <property type="match status" value="1"/>
</dbReference>
<comment type="cofactor">
    <cofactor evidence="1 2">
        <name>Zn(2+)</name>
        <dbReference type="ChEBI" id="CHEBI:29105"/>
    </cofactor>
    <text evidence="1 2">Binds 1 zinc ion per subunit.</text>
</comment>
<dbReference type="PROSITE" id="PS51864">
    <property type="entry name" value="ASTACIN"/>
    <property type="match status" value="1"/>
</dbReference>
<organism evidence="5 6">
    <name type="scientific">Loxostege sticticalis</name>
    <name type="common">Beet webworm moth</name>
    <dbReference type="NCBI Taxonomy" id="481309"/>
    <lineage>
        <taxon>Eukaryota</taxon>
        <taxon>Metazoa</taxon>
        <taxon>Ecdysozoa</taxon>
        <taxon>Arthropoda</taxon>
        <taxon>Hexapoda</taxon>
        <taxon>Insecta</taxon>
        <taxon>Pterygota</taxon>
        <taxon>Neoptera</taxon>
        <taxon>Endopterygota</taxon>
        <taxon>Lepidoptera</taxon>
        <taxon>Glossata</taxon>
        <taxon>Ditrysia</taxon>
        <taxon>Pyraloidea</taxon>
        <taxon>Crambidae</taxon>
        <taxon>Pyraustinae</taxon>
        <taxon>Loxostege</taxon>
    </lineage>
</organism>
<evidence type="ECO:0000256" key="3">
    <source>
        <dbReference type="SAM" id="Coils"/>
    </source>
</evidence>
<dbReference type="GO" id="GO:0008270">
    <property type="term" value="F:zinc ion binding"/>
    <property type="evidence" value="ECO:0007669"/>
    <property type="project" value="UniProtKB-UniRule"/>
</dbReference>
<dbReference type="AlphaFoldDB" id="A0ABD0TMB2"/>
<gene>
    <name evidence="5" type="ORF">ABMA28_012280</name>
</gene>
<reference evidence="5 6" key="1">
    <citation type="submission" date="2024-06" db="EMBL/GenBank/DDBJ databases">
        <title>A chromosome-level genome assembly of beet webworm, Loxostege sticticalis.</title>
        <authorList>
            <person name="Zhang Y."/>
        </authorList>
    </citation>
    <scope>NUCLEOTIDE SEQUENCE [LARGE SCALE GENOMIC DNA]</scope>
    <source>
        <strain evidence="5">AQ028</strain>
        <tissue evidence="5">Male pupae</tissue>
    </source>
</reference>
<protein>
    <recommendedName>
        <fullName evidence="2">Metalloendopeptidase</fullName>
        <ecNumber evidence="2">3.4.24.-</ecNumber>
    </recommendedName>
</protein>
<feature type="coiled-coil region" evidence="3">
    <location>
        <begin position="20"/>
        <end position="47"/>
    </location>
</feature>
<feature type="domain" description="Peptidase M12A" evidence="4">
    <location>
        <begin position="88"/>
        <end position="293"/>
    </location>
</feature>
<feature type="chain" id="PRO_5044528072" description="Metalloendopeptidase" evidence="2">
    <location>
        <begin position="17"/>
        <end position="339"/>
    </location>
</feature>
<dbReference type="EMBL" id="JBEDNZ010000003">
    <property type="protein sequence ID" value="KAL0850485.1"/>
    <property type="molecule type" value="Genomic_DNA"/>
</dbReference>
<dbReference type="InterPro" id="IPR001506">
    <property type="entry name" value="Peptidase_M12A"/>
</dbReference>
<keyword evidence="1 2" id="KW-0479">Metal-binding</keyword>
<dbReference type="Proteomes" id="UP001549921">
    <property type="component" value="Unassembled WGS sequence"/>
</dbReference>
<keyword evidence="1 2" id="KW-0645">Protease</keyword>
<feature type="binding site" evidence="1">
    <location>
        <position position="190"/>
    </location>
    <ligand>
        <name>Zn(2+)</name>
        <dbReference type="ChEBI" id="CHEBI:29105"/>
        <note>catalytic</note>
    </ligand>
</feature>
<dbReference type="InterPro" id="IPR024079">
    <property type="entry name" value="MetalloPept_cat_dom_sf"/>
</dbReference>
<dbReference type="InterPro" id="IPR006026">
    <property type="entry name" value="Peptidase_Metallo"/>
</dbReference>
<dbReference type="PANTHER" id="PTHR10127">
    <property type="entry name" value="DISCOIDIN, CUB, EGF, LAMININ , AND ZINC METALLOPROTEASE DOMAIN CONTAINING"/>
    <property type="match status" value="1"/>
</dbReference>
<feature type="signal peptide" evidence="2">
    <location>
        <begin position="1"/>
        <end position="16"/>
    </location>
</feature>
<dbReference type="GO" id="GO:0004222">
    <property type="term" value="F:metalloendopeptidase activity"/>
    <property type="evidence" value="ECO:0007669"/>
    <property type="project" value="UniProtKB-UniRule"/>
</dbReference>
<dbReference type="InterPro" id="IPR034035">
    <property type="entry name" value="Astacin-like_dom"/>
</dbReference>
<evidence type="ECO:0000259" key="4">
    <source>
        <dbReference type="PROSITE" id="PS51864"/>
    </source>
</evidence>
<proteinExistence type="predicted"/>
<dbReference type="Pfam" id="PF01400">
    <property type="entry name" value="Astacin"/>
    <property type="match status" value="1"/>
</dbReference>
<dbReference type="PANTHER" id="PTHR10127:SF814">
    <property type="entry name" value="MEPRIN A SUBUNIT BETA"/>
    <property type="match status" value="1"/>
</dbReference>
<evidence type="ECO:0000313" key="6">
    <source>
        <dbReference type="Proteomes" id="UP001549921"/>
    </source>
</evidence>
<feature type="active site" evidence="1">
    <location>
        <position position="191"/>
    </location>
</feature>
<accession>A0ABD0TMB2</accession>
<comment type="caution">
    <text evidence="1">Lacks conserved residue(s) required for the propagation of feature annotation.</text>
</comment>
<dbReference type="Gene3D" id="3.40.390.10">
    <property type="entry name" value="Collagenase (Catalytic Domain)"/>
    <property type="match status" value="1"/>
</dbReference>
<keyword evidence="2" id="KW-0732">Signal</keyword>
<dbReference type="PRINTS" id="PR00480">
    <property type="entry name" value="ASTACIN"/>
</dbReference>
<feature type="binding site" evidence="1">
    <location>
        <position position="194"/>
    </location>
    <ligand>
        <name>Zn(2+)</name>
        <dbReference type="ChEBI" id="CHEBI:29105"/>
        <note>catalytic</note>
    </ligand>
</feature>
<evidence type="ECO:0000256" key="1">
    <source>
        <dbReference type="PROSITE-ProRule" id="PRU01211"/>
    </source>
</evidence>
<keyword evidence="1 2" id="KW-0482">Metalloprotease</keyword>
<keyword evidence="1 2" id="KW-0862">Zinc</keyword>
<dbReference type="CDD" id="cd04280">
    <property type="entry name" value="ZnMc_astacin_like"/>
    <property type="match status" value="1"/>
</dbReference>
<evidence type="ECO:0000256" key="2">
    <source>
        <dbReference type="RuleBase" id="RU361183"/>
    </source>
</evidence>
<comment type="caution">
    <text evidence="5">The sequence shown here is derived from an EMBL/GenBank/DDBJ whole genome shotgun (WGS) entry which is preliminary data.</text>
</comment>
<keyword evidence="3" id="KW-0175">Coiled coil</keyword>
<dbReference type="EC" id="3.4.24.-" evidence="2"/>
<sequence length="339" mass="39311">MFRLVVLSLLVAAVAAGPPVAKSRADIEEYKQALEKTREEGELTLEDRMETNPQANAWENSGKFEGDIYLDDDIMEALVDSYSTGDDSRMAYIRANSRWPGNTVVYEFGHNEFTLEQQRHIIQSINMLQQATCVRFRVRNNNDRNFVRLTGRPTGCYASVGFYQNRGVHTMNLARNRPGQGCFNTIIIIHEWYHVLGFFHMQSTYNRYNYVRIHWENIQRGMAHNFYHYNQNIVSNLRLPYEYGSCMHYGTHFFSHNGRPTISTTRHYGGVLGQTVRVTGWDVWRLARHYNCPGAWSAEAVHKARTTNYEMIEDGTLVEKEGFNPLADELDLIEEEDQE</sequence>
<dbReference type="GO" id="GO:0006508">
    <property type="term" value="P:proteolysis"/>
    <property type="evidence" value="ECO:0007669"/>
    <property type="project" value="UniProtKB-KW"/>
</dbReference>
<keyword evidence="1 2" id="KW-0378">Hydrolase</keyword>
<feature type="binding site" evidence="1">
    <location>
        <position position="200"/>
    </location>
    <ligand>
        <name>Zn(2+)</name>
        <dbReference type="ChEBI" id="CHEBI:29105"/>
        <note>catalytic</note>
    </ligand>
</feature>
<dbReference type="SUPFAM" id="SSF55486">
    <property type="entry name" value="Metalloproteases ('zincins'), catalytic domain"/>
    <property type="match status" value="1"/>
</dbReference>